<dbReference type="NCBIfam" id="NF041635">
    <property type="entry name" value="STM3941_fam"/>
    <property type="match status" value="1"/>
</dbReference>
<evidence type="ECO:0000313" key="3">
    <source>
        <dbReference type="Proteomes" id="UP001319045"/>
    </source>
</evidence>
<evidence type="ECO:0000256" key="1">
    <source>
        <dbReference type="SAM" id="Phobius"/>
    </source>
</evidence>
<name>A0ABN6EE70_9BACT</name>
<proteinExistence type="predicted"/>
<protein>
    <recommendedName>
        <fullName evidence="4">DUF304 domain-containing protein</fullName>
    </recommendedName>
</protein>
<organism evidence="2 3">
    <name type="scientific">Prevotella herbatica</name>
    <dbReference type="NCBI Taxonomy" id="2801997"/>
    <lineage>
        <taxon>Bacteria</taxon>
        <taxon>Pseudomonadati</taxon>
        <taxon>Bacteroidota</taxon>
        <taxon>Bacteroidia</taxon>
        <taxon>Bacteroidales</taxon>
        <taxon>Prevotellaceae</taxon>
        <taxon>Prevotella</taxon>
    </lineage>
</organism>
<keyword evidence="1" id="KW-1133">Transmembrane helix</keyword>
<gene>
    <name evidence="2" type="ORF">prwr041_00590</name>
</gene>
<keyword evidence="1" id="KW-0472">Membrane</keyword>
<accession>A0ABN6EE70</accession>
<keyword evidence="3" id="KW-1185">Reference proteome</keyword>
<dbReference type="InterPro" id="IPR048136">
    <property type="entry name" value="STM3941-like"/>
</dbReference>
<feature type="transmembrane region" description="Helical" evidence="1">
    <location>
        <begin position="13"/>
        <end position="35"/>
    </location>
</feature>
<sequence>MAIGKSWSYFHDIFMGVAGIVLFIVGLFMIMYIFYSYIYHIPVFEICEDRIRTYSLFKNKHVDLMFEDVENFQLYSYKHNKQIRIIYTKSGYSKLVEKSGIVKQKLIKFNVGLTGTVGSINVSNMSMKPKEIYAILTEQLRKYKE</sequence>
<keyword evidence="1" id="KW-0812">Transmembrane</keyword>
<dbReference type="EMBL" id="AP024484">
    <property type="protein sequence ID" value="BCS84166.1"/>
    <property type="molecule type" value="Genomic_DNA"/>
</dbReference>
<dbReference type="Proteomes" id="UP001319045">
    <property type="component" value="Chromosome"/>
</dbReference>
<reference evidence="2 3" key="1">
    <citation type="journal article" date="2022" name="Int. J. Syst. Evol. Microbiol.">
        <title>Prevotella herbatica sp. nov., a plant polysaccharide-decomposing anaerobic bacterium isolated from a methanogenic reactor.</title>
        <authorList>
            <person name="Uek A."/>
            <person name="Tonouchi A."/>
            <person name="Kaku N."/>
            <person name="Ueki K."/>
        </authorList>
    </citation>
    <scope>NUCLEOTIDE SEQUENCE [LARGE SCALE GENOMIC DNA]</scope>
    <source>
        <strain evidence="2 3">WR041</strain>
    </source>
</reference>
<evidence type="ECO:0000313" key="2">
    <source>
        <dbReference type="EMBL" id="BCS84166.1"/>
    </source>
</evidence>
<evidence type="ECO:0008006" key="4">
    <source>
        <dbReference type="Google" id="ProtNLM"/>
    </source>
</evidence>